<reference evidence="1 2" key="1">
    <citation type="submission" date="2016-10" db="EMBL/GenBank/DDBJ databases">
        <authorList>
            <person name="de Groot N.N."/>
        </authorList>
    </citation>
    <scope>NUCLEOTIDE SEQUENCE [LARGE SCALE GENOMIC DNA]</scope>
    <source>
        <strain evidence="1 2">DSM 1736</strain>
    </source>
</reference>
<dbReference type="Pfam" id="PF10704">
    <property type="entry name" value="DUF2508"/>
    <property type="match status" value="1"/>
</dbReference>
<dbReference type="AlphaFoldDB" id="A0A1G9XJ31"/>
<gene>
    <name evidence="1" type="ORF">SAMN04488502_109125</name>
</gene>
<evidence type="ECO:0000313" key="2">
    <source>
        <dbReference type="Proteomes" id="UP000214880"/>
    </source>
</evidence>
<evidence type="ECO:0008006" key="3">
    <source>
        <dbReference type="Google" id="ProtNLM"/>
    </source>
</evidence>
<keyword evidence="2" id="KW-1185">Reference proteome</keyword>
<name>A0A1G9XJ31_9FIRM</name>
<dbReference type="InterPro" id="IPR019644">
    <property type="entry name" value="DUF2508"/>
</dbReference>
<accession>A0A1G9XJ31</accession>
<protein>
    <recommendedName>
        <fullName evidence="3">DUF2508 family protein</fullName>
    </recommendedName>
</protein>
<dbReference type="RefSeq" id="WP_245698172.1">
    <property type="nucleotide sequence ID" value="NZ_FNHB01000009.1"/>
</dbReference>
<proteinExistence type="predicted"/>
<dbReference type="Proteomes" id="UP000214880">
    <property type="component" value="Unassembled WGS sequence"/>
</dbReference>
<dbReference type="EMBL" id="FNHB01000009">
    <property type="protein sequence ID" value="SDM96842.1"/>
    <property type="molecule type" value="Genomic_DNA"/>
</dbReference>
<dbReference type="STRING" id="146817.SAMN04488502_109125"/>
<organism evidence="1 2">
    <name type="scientific">Dendrosporobacter quercicolus</name>
    <dbReference type="NCBI Taxonomy" id="146817"/>
    <lineage>
        <taxon>Bacteria</taxon>
        <taxon>Bacillati</taxon>
        <taxon>Bacillota</taxon>
        <taxon>Negativicutes</taxon>
        <taxon>Selenomonadales</taxon>
        <taxon>Sporomusaceae</taxon>
        <taxon>Dendrosporobacter</taxon>
    </lineage>
</organism>
<sequence>MNLNIGVNVKARMHDALHKVFSRLVESDIPETIELPALPDLVEQARQEYLNAQYYYNTVTDQDLVDHAVFLMHAAEKKYMYLLKQAREQGITYSLYAGENANKKALEIDQTLGPQ</sequence>
<evidence type="ECO:0000313" key="1">
    <source>
        <dbReference type="EMBL" id="SDM96842.1"/>
    </source>
</evidence>